<dbReference type="GO" id="GO:0009279">
    <property type="term" value="C:cell outer membrane"/>
    <property type="evidence" value="ECO:0007669"/>
    <property type="project" value="UniProtKB-SubCell"/>
</dbReference>
<evidence type="ECO:0000256" key="12">
    <source>
        <dbReference type="ARBA" id="ARBA00023288"/>
    </source>
</evidence>
<keyword evidence="5" id="KW-0813">Transport</keyword>
<dbReference type="GO" id="GO:0015031">
    <property type="term" value="P:protein transport"/>
    <property type="evidence" value="ECO:0007669"/>
    <property type="project" value="UniProtKB-KW"/>
</dbReference>
<keyword evidence="7" id="KW-0653">Protein transport</keyword>
<evidence type="ECO:0000256" key="9">
    <source>
        <dbReference type="ARBA" id="ARBA00023139"/>
    </source>
</evidence>
<keyword evidence="11" id="KW-0998">Cell outer membrane</keyword>
<comment type="similarity">
    <text evidence="2">Belongs to the LolB family.</text>
</comment>
<dbReference type="AlphaFoldDB" id="A0A6J4ZJ88"/>
<dbReference type="Gene3D" id="2.50.20.10">
    <property type="entry name" value="Lipoprotein localisation LolA/LolB/LppX"/>
    <property type="match status" value="1"/>
</dbReference>
<evidence type="ECO:0000256" key="1">
    <source>
        <dbReference type="ARBA" id="ARBA00004459"/>
    </source>
</evidence>
<evidence type="ECO:0000256" key="2">
    <source>
        <dbReference type="ARBA" id="ARBA00009696"/>
    </source>
</evidence>
<name>A0A6J4ZJ88_9BURK</name>
<evidence type="ECO:0000256" key="8">
    <source>
        <dbReference type="ARBA" id="ARBA00023136"/>
    </source>
</evidence>
<dbReference type="InterPro" id="IPR029046">
    <property type="entry name" value="LolA/LolB/LppX"/>
</dbReference>
<keyword evidence="14" id="KW-1185">Reference proteome</keyword>
<evidence type="ECO:0000256" key="6">
    <source>
        <dbReference type="ARBA" id="ARBA00022729"/>
    </source>
</evidence>
<dbReference type="EMBL" id="CADIJR010000005">
    <property type="protein sequence ID" value="CAB3632744.1"/>
    <property type="molecule type" value="Genomic_DNA"/>
</dbReference>
<dbReference type="Proteomes" id="UP000507979">
    <property type="component" value="Unassembled WGS sequence"/>
</dbReference>
<organism evidence="13 14">
    <name type="scientific">Achromobacter insuavis</name>
    <dbReference type="NCBI Taxonomy" id="1287735"/>
    <lineage>
        <taxon>Bacteria</taxon>
        <taxon>Pseudomonadati</taxon>
        <taxon>Pseudomonadota</taxon>
        <taxon>Betaproteobacteria</taxon>
        <taxon>Burkholderiales</taxon>
        <taxon>Alcaligenaceae</taxon>
        <taxon>Achromobacter</taxon>
    </lineage>
</organism>
<reference evidence="13 14" key="1">
    <citation type="submission" date="2020-04" db="EMBL/GenBank/DDBJ databases">
        <authorList>
            <person name="De Canck E."/>
        </authorList>
    </citation>
    <scope>NUCLEOTIDE SEQUENCE [LARGE SCALE GENOMIC DNA]</scope>
    <source>
        <strain evidence="13 14">LMG 26845</strain>
    </source>
</reference>
<proteinExistence type="inferred from homology"/>
<keyword evidence="6" id="KW-0732">Signal</keyword>
<protein>
    <recommendedName>
        <fullName evidence="4">Outer-membrane lipoprotein LolB</fullName>
    </recommendedName>
</protein>
<comment type="subunit">
    <text evidence="3">Monomer.</text>
</comment>
<evidence type="ECO:0000256" key="7">
    <source>
        <dbReference type="ARBA" id="ARBA00022927"/>
    </source>
</evidence>
<dbReference type="NCBIfam" id="TIGR00548">
    <property type="entry name" value="lolB"/>
    <property type="match status" value="1"/>
</dbReference>
<keyword evidence="12 13" id="KW-0449">Lipoprotein</keyword>
<keyword evidence="10" id="KW-0143">Chaperone</keyword>
<keyword evidence="9" id="KW-0564">Palmitate</keyword>
<gene>
    <name evidence="13" type="primary">lolB</name>
    <name evidence="13" type="ORF">LMG26845_00934</name>
</gene>
<dbReference type="CDD" id="cd16326">
    <property type="entry name" value="LolB"/>
    <property type="match status" value="1"/>
</dbReference>
<evidence type="ECO:0000313" key="13">
    <source>
        <dbReference type="EMBL" id="CAB3632744.1"/>
    </source>
</evidence>
<comment type="subcellular location">
    <subcellularLocation>
        <location evidence="1">Cell outer membrane</location>
        <topology evidence="1">Lipid-anchor</topology>
    </subcellularLocation>
</comment>
<evidence type="ECO:0000256" key="4">
    <source>
        <dbReference type="ARBA" id="ARBA00016202"/>
    </source>
</evidence>
<evidence type="ECO:0000313" key="14">
    <source>
        <dbReference type="Proteomes" id="UP000507979"/>
    </source>
</evidence>
<dbReference type="Pfam" id="PF03550">
    <property type="entry name" value="LolB"/>
    <property type="match status" value="1"/>
</dbReference>
<evidence type="ECO:0000256" key="10">
    <source>
        <dbReference type="ARBA" id="ARBA00023186"/>
    </source>
</evidence>
<evidence type="ECO:0000256" key="11">
    <source>
        <dbReference type="ARBA" id="ARBA00023237"/>
    </source>
</evidence>
<evidence type="ECO:0000256" key="3">
    <source>
        <dbReference type="ARBA" id="ARBA00011245"/>
    </source>
</evidence>
<accession>A0A6J4ZJ88</accession>
<sequence>MTAAVATTPRGLAGGMAWMRWALLALLAFALAACTTTPKPIEGVSADAFSRIGRFAITVNEESGKQNAVQGGFSWSDDGRRYVLDLTNPLGSTEARVEGQPGAASLTKADGTRLVADNPDALAEDALGSSMPVSGLRDWLRGRLPGQPEATDVSNDELGRPVAFEQGGWRARLSRYDTLGPQMLVLERQEPGRRIMVRLVVNKP</sequence>
<evidence type="ECO:0000256" key="5">
    <source>
        <dbReference type="ARBA" id="ARBA00022448"/>
    </source>
</evidence>
<keyword evidence="8" id="KW-0472">Membrane</keyword>
<dbReference type="InterPro" id="IPR004565">
    <property type="entry name" value="OM_lipoprot_LolB"/>
</dbReference>
<dbReference type="SUPFAM" id="SSF89392">
    <property type="entry name" value="Prokaryotic lipoproteins and lipoprotein localization factors"/>
    <property type="match status" value="1"/>
</dbReference>